<sequence>MSKIKFVLATTAAIIAFPVLAHAAKTDKGLENLSGVGQEAVAMYDKLQGSKALAIADDGAVGYASGVDSGEARIAALARCAEVTRETCRVISVDGQAVTGGSTLGELARNHTDAADLRGEVVADYEKAAGAKALAMSDDGAFGWVVRDTEEQARADALIQCEASGTNCSIQASSAGTTAVQ</sequence>
<accession>A0A2K9NB51</accession>
<evidence type="ECO:0000313" key="1">
    <source>
        <dbReference type="EMBL" id="AUN30370.1"/>
    </source>
</evidence>
<keyword evidence="2" id="KW-1185">Reference proteome</keyword>
<name>A0A2K9NB51_9PROT</name>
<reference evidence="1 2" key="1">
    <citation type="submission" date="2017-12" db="EMBL/GenBank/DDBJ databases">
        <title>Genomes of bacteria within cyanobacterial aggregates.</title>
        <authorList>
            <person name="Cai H."/>
        </authorList>
    </citation>
    <scope>NUCLEOTIDE SEQUENCE [LARGE SCALE GENOMIC DNA]</scope>
    <source>
        <strain evidence="1 2">TH16</strain>
    </source>
</reference>
<dbReference type="EMBL" id="CP025611">
    <property type="protein sequence ID" value="AUN30370.1"/>
    <property type="molecule type" value="Genomic_DNA"/>
</dbReference>
<dbReference type="RefSeq" id="WP_102112059.1">
    <property type="nucleotide sequence ID" value="NZ_BMGN01000002.1"/>
</dbReference>
<dbReference type="KEGG" id="ncb:C0V82_09100"/>
<dbReference type="Proteomes" id="UP000234752">
    <property type="component" value="Chromosome eg_1"/>
</dbReference>
<proteinExistence type="predicted"/>
<gene>
    <name evidence="1" type="ORF">C0V82_09100</name>
</gene>
<evidence type="ECO:0000313" key="2">
    <source>
        <dbReference type="Proteomes" id="UP000234752"/>
    </source>
</evidence>
<protein>
    <submittedName>
        <fullName evidence="1">Uncharacterized protein</fullName>
    </submittedName>
</protein>
<dbReference type="OrthoDB" id="7839439at2"/>
<organism evidence="1 2">
    <name type="scientific">Niveispirillum cyanobacteriorum</name>
    <dbReference type="NCBI Taxonomy" id="1612173"/>
    <lineage>
        <taxon>Bacteria</taxon>
        <taxon>Pseudomonadati</taxon>
        <taxon>Pseudomonadota</taxon>
        <taxon>Alphaproteobacteria</taxon>
        <taxon>Rhodospirillales</taxon>
        <taxon>Azospirillaceae</taxon>
        <taxon>Niveispirillum</taxon>
    </lineage>
</organism>
<dbReference type="AlphaFoldDB" id="A0A2K9NB51"/>